<reference evidence="1" key="1">
    <citation type="submission" date="2020-05" db="EMBL/GenBank/DDBJ databases">
        <title>Large-scale comparative analyses of tick genomes elucidate their genetic diversity and vector capacities.</title>
        <authorList>
            <person name="Jia N."/>
            <person name="Wang J."/>
            <person name="Shi W."/>
            <person name="Du L."/>
            <person name="Sun Y."/>
            <person name="Zhan W."/>
            <person name="Jiang J."/>
            <person name="Wang Q."/>
            <person name="Zhang B."/>
            <person name="Ji P."/>
            <person name="Sakyi L.B."/>
            <person name="Cui X."/>
            <person name="Yuan T."/>
            <person name="Jiang B."/>
            <person name="Yang W."/>
            <person name="Lam T.T.-Y."/>
            <person name="Chang Q."/>
            <person name="Ding S."/>
            <person name="Wang X."/>
            <person name="Zhu J."/>
            <person name="Ruan X."/>
            <person name="Zhao L."/>
            <person name="Wei J."/>
            <person name="Que T."/>
            <person name="Du C."/>
            <person name="Cheng J."/>
            <person name="Dai P."/>
            <person name="Han X."/>
            <person name="Huang E."/>
            <person name="Gao Y."/>
            <person name="Liu J."/>
            <person name="Shao H."/>
            <person name="Ye R."/>
            <person name="Li L."/>
            <person name="Wei W."/>
            <person name="Wang X."/>
            <person name="Wang C."/>
            <person name="Yang T."/>
            <person name="Huo Q."/>
            <person name="Li W."/>
            <person name="Guo W."/>
            <person name="Chen H."/>
            <person name="Zhou L."/>
            <person name="Ni X."/>
            <person name="Tian J."/>
            <person name="Zhou Y."/>
            <person name="Sheng Y."/>
            <person name="Liu T."/>
            <person name="Pan Y."/>
            <person name="Xia L."/>
            <person name="Li J."/>
            <person name="Zhao F."/>
            <person name="Cao W."/>
        </authorList>
    </citation>
    <scope>NUCLEOTIDE SEQUENCE</scope>
    <source>
        <strain evidence="1">Hyas-2018</strain>
    </source>
</reference>
<keyword evidence="2" id="KW-1185">Reference proteome</keyword>
<dbReference type="EMBL" id="CM023484">
    <property type="protein sequence ID" value="KAH6933473.1"/>
    <property type="molecule type" value="Genomic_DNA"/>
</dbReference>
<dbReference type="Proteomes" id="UP000821845">
    <property type="component" value="Chromosome 4"/>
</dbReference>
<sequence length="154" mass="16784">MRNDLRYVDRGFADVEQVNYLLPEACASDADQRRLCVDARELSSEASSNVPEVDGHQGHVLLSGDTYYTGGCTGFVPNDHSDFARGAFRASSVAAVLTPVSSQVTQADSFRSTVISNSEEEVFKLGSADSLPAFREKLQMWALNSRTPHAVKLP</sequence>
<accession>A0ACB7SFH2</accession>
<comment type="caution">
    <text evidence="1">The sequence shown here is derived from an EMBL/GenBank/DDBJ whole genome shotgun (WGS) entry which is preliminary data.</text>
</comment>
<evidence type="ECO:0000313" key="1">
    <source>
        <dbReference type="EMBL" id="KAH6933473.1"/>
    </source>
</evidence>
<gene>
    <name evidence="1" type="ORF">HPB50_015421</name>
</gene>
<proteinExistence type="predicted"/>
<name>A0ACB7SFH2_HYAAI</name>
<protein>
    <submittedName>
        <fullName evidence="1">Uncharacterized protein</fullName>
    </submittedName>
</protein>
<evidence type="ECO:0000313" key="2">
    <source>
        <dbReference type="Proteomes" id="UP000821845"/>
    </source>
</evidence>
<organism evidence="1 2">
    <name type="scientific">Hyalomma asiaticum</name>
    <name type="common">Tick</name>
    <dbReference type="NCBI Taxonomy" id="266040"/>
    <lineage>
        <taxon>Eukaryota</taxon>
        <taxon>Metazoa</taxon>
        <taxon>Ecdysozoa</taxon>
        <taxon>Arthropoda</taxon>
        <taxon>Chelicerata</taxon>
        <taxon>Arachnida</taxon>
        <taxon>Acari</taxon>
        <taxon>Parasitiformes</taxon>
        <taxon>Ixodida</taxon>
        <taxon>Ixodoidea</taxon>
        <taxon>Ixodidae</taxon>
        <taxon>Hyalomminae</taxon>
        <taxon>Hyalomma</taxon>
    </lineage>
</organism>